<organism evidence="1 2">
    <name type="scientific">Hyaloscypha hepaticicola</name>
    <dbReference type="NCBI Taxonomy" id="2082293"/>
    <lineage>
        <taxon>Eukaryota</taxon>
        <taxon>Fungi</taxon>
        <taxon>Dikarya</taxon>
        <taxon>Ascomycota</taxon>
        <taxon>Pezizomycotina</taxon>
        <taxon>Leotiomycetes</taxon>
        <taxon>Helotiales</taxon>
        <taxon>Hyaloscyphaceae</taxon>
        <taxon>Hyaloscypha</taxon>
    </lineage>
</organism>
<sequence>MVLFLDFQPSPRGQDLLLLFFPACQLLLSGRLYTTSFSSIPSNSWVFELEHAGMIKQGFDYTLAGYSSVRTSALQYHADRRFNQQTNRSGAWIQQDLRYQQSHYPRAGRLKELHDHTVGEVKILVCGPMSFIQTSAWPSETSPFSPSLDVVIDLAILSRLGFASFLQLAGESKSEQHVERLGVRYLQYHIAPFSGRGRLFGMEVVVSANESSC</sequence>
<accession>A0A2J6Q1R9</accession>
<evidence type="ECO:0000313" key="1">
    <source>
        <dbReference type="EMBL" id="PMD20221.1"/>
    </source>
</evidence>
<evidence type="ECO:0000313" key="2">
    <source>
        <dbReference type="Proteomes" id="UP000235672"/>
    </source>
</evidence>
<dbReference type="Proteomes" id="UP000235672">
    <property type="component" value="Unassembled WGS sequence"/>
</dbReference>
<reference evidence="1 2" key="1">
    <citation type="submission" date="2016-05" db="EMBL/GenBank/DDBJ databases">
        <title>A degradative enzymes factory behind the ericoid mycorrhizal symbiosis.</title>
        <authorList>
            <consortium name="DOE Joint Genome Institute"/>
            <person name="Martino E."/>
            <person name="Morin E."/>
            <person name="Grelet G."/>
            <person name="Kuo A."/>
            <person name="Kohler A."/>
            <person name="Daghino S."/>
            <person name="Barry K."/>
            <person name="Choi C."/>
            <person name="Cichocki N."/>
            <person name="Clum A."/>
            <person name="Copeland A."/>
            <person name="Hainaut M."/>
            <person name="Haridas S."/>
            <person name="Labutti K."/>
            <person name="Lindquist E."/>
            <person name="Lipzen A."/>
            <person name="Khouja H.-R."/>
            <person name="Murat C."/>
            <person name="Ohm R."/>
            <person name="Olson A."/>
            <person name="Spatafora J."/>
            <person name="Veneault-Fourrey C."/>
            <person name="Henrissat B."/>
            <person name="Grigoriev I."/>
            <person name="Martin F."/>
            <person name="Perotto S."/>
        </authorList>
    </citation>
    <scope>NUCLEOTIDE SEQUENCE [LARGE SCALE GENOMIC DNA]</scope>
    <source>
        <strain evidence="1 2">UAMH 7357</strain>
    </source>
</reference>
<name>A0A2J6Q1R9_9HELO</name>
<proteinExistence type="predicted"/>
<protein>
    <submittedName>
        <fullName evidence="1">Uncharacterized protein</fullName>
    </submittedName>
</protein>
<gene>
    <name evidence="1" type="ORF">NA56DRAFT_704547</name>
</gene>
<dbReference type="EMBL" id="KZ613485">
    <property type="protein sequence ID" value="PMD20221.1"/>
    <property type="molecule type" value="Genomic_DNA"/>
</dbReference>
<keyword evidence="2" id="KW-1185">Reference proteome</keyword>
<dbReference type="AlphaFoldDB" id="A0A2J6Q1R9"/>